<dbReference type="Proteomes" id="UP000646478">
    <property type="component" value="Unassembled WGS sequence"/>
</dbReference>
<keyword evidence="2" id="KW-1185">Reference proteome</keyword>
<dbReference type="AlphaFoldDB" id="A0A916WJ19"/>
<evidence type="ECO:0000313" key="1">
    <source>
        <dbReference type="EMBL" id="GGB01980.1"/>
    </source>
</evidence>
<reference evidence="1" key="2">
    <citation type="submission" date="2020-09" db="EMBL/GenBank/DDBJ databases">
        <authorList>
            <person name="Sun Q."/>
            <person name="Zhou Y."/>
        </authorList>
    </citation>
    <scope>NUCLEOTIDE SEQUENCE</scope>
    <source>
        <strain evidence="1">CGMCC 1.15082</strain>
    </source>
</reference>
<dbReference type="EMBL" id="BMHH01000014">
    <property type="protein sequence ID" value="GGB01980.1"/>
    <property type="molecule type" value="Genomic_DNA"/>
</dbReference>
<proteinExistence type="predicted"/>
<protein>
    <submittedName>
        <fullName evidence="1">Uncharacterized protein</fullName>
    </submittedName>
</protein>
<gene>
    <name evidence="1" type="ORF">GCM10011491_32730</name>
</gene>
<sequence length="127" mass="14839">MVIELIATHNTRTLMARLRDRASFITRAKIVTYGIIKEYRNIAPMYSSSWTWINEITTEYAIDRMNRRNTTPPDIFMSLYDLNNMITQIATNHVNVGKIGDKLRRTCKQNMDTDAKIAISFWFLTNT</sequence>
<evidence type="ECO:0000313" key="2">
    <source>
        <dbReference type="Proteomes" id="UP000646478"/>
    </source>
</evidence>
<name>A0A916WJ19_9HYPH</name>
<organism evidence="1 2">
    <name type="scientific">Brucella endophytica</name>
    <dbReference type="NCBI Taxonomy" id="1963359"/>
    <lineage>
        <taxon>Bacteria</taxon>
        <taxon>Pseudomonadati</taxon>
        <taxon>Pseudomonadota</taxon>
        <taxon>Alphaproteobacteria</taxon>
        <taxon>Hyphomicrobiales</taxon>
        <taxon>Brucellaceae</taxon>
        <taxon>Brucella/Ochrobactrum group</taxon>
        <taxon>Brucella</taxon>
    </lineage>
</organism>
<comment type="caution">
    <text evidence="1">The sequence shown here is derived from an EMBL/GenBank/DDBJ whole genome shotgun (WGS) entry which is preliminary data.</text>
</comment>
<reference evidence="1" key="1">
    <citation type="journal article" date="2014" name="Int. J. Syst. Evol. Microbiol.">
        <title>Complete genome sequence of Corynebacterium casei LMG S-19264T (=DSM 44701T), isolated from a smear-ripened cheese.</title>
        <authorList>
            <consortium name="US DOE Joint Genome Institute (JGI-PGF)"/>
            <person name="Walter F."/>
            <person name="Albersmeier A."/>
            <person name="Kalinowski J."/>
            <person name="Ruckert C."/>
        </authorList>
    </citation>
    <scope>NUCLEOTIDE SEQUENCE</scope>
    <source>
        <strain evidence="1">CGMCC 1.15082</strain>
    </source>
</reference>
<accession>A0A916WJ19</accession>